<name>A0ABT1E277_9ACTN</name>
<accession>A0ABT1E277</accession>
<gene>
    <name evidence="3" type="ORF">M1L60_41705</name>
</gene>
<reference evidence="3 4" key="1">
    <citation type="submission" date="2022-06" db="EMBL/GenBank/DDBJ databases">
        <title>New Species of the Genus Actinoplanes, ActinopZanes ferrugineus.</title>
        <authorList>
            <person name="Ding P."/>
        </authorList>
    </citation>
    <scope>NUCLEOTIDE SEQUENCE [LARGE SCALE GENOMIC DNA]</scope>
    <source>
        <strain evidence="3 4">TRM88003</strain>
    </source>
</reference>
<evidence type="ECO:0000256" key="1">
    <source>
        <dbReference type="SAM" id="MobiDB-lite"/>
    </source>
</evidence>
<keyword evidence="4" id="KW-1185">Reference proteome</keyword>
<evidence type="ECO:0000313" key="3">
    <source>
        <dbReference type="EMBL" id="MCO8277110.1"/>
    </source>
</evidence>
<protein>
    <submittedName>
        <fullName evidence="3">Uncharacterized protein</fullName>
    </submittedName>
</protein>
<dbReference type="Proteomes" id="UP001523369">
    <property type="component" value="Unassembled WGS sequence"/>
</dbReference>
<evidence type="ECO:0000313" key="4">
    <source>
        <dbReference type="Proteomes" id="UP001523369"/>
    </source>
</evidence>
<organism evidence="3 4">
    <name type="scientific">Paractinoplanes aksuensis</name>
    <dbReference type="NCBI Taxonomy" id="2939490"/>
    <lineage>
        <taxon>Bacteria</taxon>
        <taxon>Bacillati</taxon>
        <taxon>Actinomycetota</taxon>
        <taxon>Actinomycetes</taxon>
        <taxon>Micromonosporales</taxon>
        <taxon>Micromonosporaceae</taxon>
        <taxon>Paractinoplanes</taxon>
    </lineage>
</organism>
<keyword evidence="2" id="KW-0472">Membrane</keyword>
<feature type="transmembrane region" description="Helical" evidence="2">
    <location>
        <begin position="61"/>
        <end position="81"/>
    </location>
</feature>
<evidence type="ECO:0000256" key="2">
    <source>
        <dbReference type="SAM" id="Phobius"/>
    </source>
</evidence>
<dbReference type="RefSeq" id="WP_253243130.1">
    <property type="nucleotide sequence ID" value="NZ_JAMYJR010000054.1"/>
</dbReference>
<keyword evidence="2" id="KW-1133">Transmembrane helix</keyword>
<feature type="region of interest" description="Disordered" evidence="1">
    <location>
        <begin position="85"/>
        <end position="108"/>
    </location>
</feature>
<keyword evidence="2" id="KW-0812">Transmembrane</keyword>
<comment type="caution">
    <text evidence="3">The sequence shown here is derived from an EMBL/GenBank/DDBJ whole genome shotgun (WGS) entry which is preliminary data.</text>
</comment>
<feature type="transmembrane region" description="Helical" evidence="2">
    <location>
        <begin position="35"/>
        <end position="55"/>
    </location>
</feature>
<sequence length="194" mass="21599">MTTGGLDDLFGGGREQVVVADEPAPPPRRRSWVAWVLRNLLLIGLSTAVVVAALRVADTEISILFVVAALTGLRLVLLAVAEVRPPPAPKRSDRRGSSDNTAGTDSMRAAVRRWERSLERAQADDESYARNVLPVLAEMADERLRLRHGITRETDPRRARELLGDPLWAALHDRGRPRLKTRDLESYVDVLERL</sequence>
<proteinExistence type="predicted"/>
<dbReference type="EMBL" id="JAMYJR010000054">
    <property type="protein sequence ID" value="MCO8277110.1"/>
    <property type="molecule type" value="Genomic_DNA"/>
</dbReference>